<dbReference type="Proteomes" id="UP001596203">
    <property type="component" value="Unassembled WGS sequence"/>
</dbReference>
<protein>
    <submittedName>
        <fullName evidence="2">Uncharacterized protein</fullName>
    </submittedName>
</protein>
<feature type="transmembrane region" description="Helical" evidence="1">
    <location>
        <begin position="12"/>
        <end position="30"/>
    </location>
</feature>
<accession>A0ABW1KA01</accession>
<name>A0ABW1KA01_9ACTN</name>
<keyword evidence="1" id="KW-0812">Transmembrane</keyword>
<comment type="caution">
    <text evidence="2">The sequence shown here is derived from an EMBL/GenBank/DDBJ whole genome shotgun (WGS) entry which is preliminary data.</text>
</comment>
<dbReference type="RefSeq" id="WP_377422083.1">
    <property type="nucleotide sequence ID" value="NZ_JBHSPR010000010.1"/>
</dbReference>
<dbReference type="SUPFAM" id="SSF53613">
    <property type="entry name" value="Ribokinase-like"/>
    <property type="match status" value="1"/>
</dbReference>
<reference evidence="3" key="1">
    <citation type="journal article" date="2019" name="Int. J. Syst. Evol. Microbiol.">
        <title>The Global Catalogue of Microorganisms (GCM) 10K type strain sequencing project: providing services to taxonomists for standard genome sequencing and annotation.</title>
        <authorList>
            <consortium name="The Broad Institute Genomics Platform"/>
            <consortium name="The Broad Institute Genome Sequencing Center for Infectious Disease"/>
            <person name="Wu L."/>
            <person name="Ma J."/>
        </authorList>
    </citation>
    <scope>NUCLEOTIDE SEQUENCE [LARGE SCALE GENOMIC DNA]</scope>
    <source>
        <strain evidence="3">ZS-35-S2</strain>
    </source>
</reference>
<dbReference type="EMBL" id="JBHSPR010000010">
    <property type="protein sequence ID" value="MFC6017659.1"/>
    <property type="molecule type" value="Genomic_DNA"/>
</dbReference>
<evidence type="ECO:0000313" key="3">
    <source>
        <dbReference type="Proteomes" id="UP001596203"/>
    </source>
</evidence>
<organism evidence="2 3">
    <name type="scientific">Plantactinospora solaniradicis</name>
    <dbReference type="NCBI Taxonomy" id="1723736"/>
    <lineage>
        <taxon>Bacteria</taxon>
        <taxon>Bacillati</taxon>
        <taxon>Actinomycetota</taxon>
        <taxon>Actinomycetes</taxon>
        <taxon>Micromonosporales</taxon>
        <taxon>Micromonosporaceae</taxon>
        <taxon>Plantactinospora</taxon>
    </lineage>
</organism>
<keyword evidence="1" id="KW-0472">Membrane</keyword>
<gene>
    <name evidence="2" type="ORF">ACFP2T_15765</name>
</gene>
<dbReference type="InterPro" id="IPR029056">
    <property type="entry name" value="Ribokinase-like"/>
</dbReference>
<keyword evidence="1" id="KW-1133">Transmembrane helix</keyword>
<dbReference type="Gene3D" id="3.40.1190.20">
    <property type="match status" value="1"/>
</dbReference>
<evidence type="ECO:0000256" key="1">
    <source>
        <dbReference type="SAM" id="Phobius"/>
    </source>
</evidence>
<evidence type="ECO:0000313" key="2">
    <source>
        <dbReference type="EMBL" id="MFC6017659.1"/>
    </source>
</evidence>
<sequence length="426" mass="47117">MEIFLSPQNPFGAIVLAVIASALVTLARVFRRPLIRSARRIAGNRPRLLRLLRNGADRVYPTWREGAGYTRQQYGLRWRIAEIRKLRRPPVVIAGGLYLDVHLTPVDVENLDGSEYGNLDTVQVECGGSALFMGRYLFERYGLRSHLFSRLGSGDPLSDTLCRLLEQESWIEGSDIAKVPGLQCGVSAHLLRRNGFHTTFTHMGALGGLRWGPIAAGLKRKTRRGGVLYISGYFRTDLCTDLIRTLQTMPPRVLVCVDHGRFRKEENPRAASALTDAFAAGLVDLYVCTYSEITELMASAGLTVEAPGPEETLPEETLSQETLPAKTLPEDILKNLRTFAEARKLPPVTIVRGGVESPHPGAYVMFEGKVEFVRADVDPQVPYAEPGRKNAFNAALVHELAVGRPDMDLSEAVMGATQRAVQAWLR</sequence>
<keyword evidence="3" id="KW-1185">Reference proteome</keyword>
<proteinExistence type="predicted"/>